<dbReference type="GO" id="GO:0004523">
    <property type="term" value="F:RNA-DNA hybrid ribonuclease activity"/>
    <property type="evidence" value="ECO:0007669"/>
    <property type="project" value="InterPro"/>
</dbReference>
<name>A0A6J0MXX4_RAPSA</name>
<keyword evidence="1" id="KW-0812">Transmembrane</keyword>
<accession>A0A6J0MXX4</accession>
<feature type="transmembrane region" description="Helical" evidence="1">
    <location>
        <begin position="6"/>
        <end position="30"/>
    </location>
</feature>
<organism evidence="3 4">
    <name type="scientific">Raphanus sativus</name>
    <name type="common">Radish</name>
    <name type="synonym">Raphanus raphanistrum var. sativus</name>
    <dbReference type="NCBI Taxonomy" id="3726"/>
    <lineage>
        <taxon>Eukaryota</taxon>
        <taxon>Viridiplantae</taxon>
        <taxon>Streptophyta</taxon>
        <taxon>Embryophyta</taxon>
        <taxon>Tracheophyta</taxon>
        <taxon>Spermatophyta</taxon>
        <taxon>Magnoliopsida</taxon>
        <taxon>eudicotyledons</taxon>
        <taxon>Gunneridae</taxon>
        <taxon>Pentapetalae</taxon>
        <taxon>rosids</taxon>
        <taxon>malvids</taxon>
        <taxon>Brassicales</taxon>
        <taxon>Brassicaceae</taxon>
        <taxon>Brassiceae</taxon>
        <taxon>Raphanus</taxon>
    </lineage>
</organism>
<dbReference type="InterPro" id="IPR052929">
    <property type="entry name" value="RNase_H-like_EbsB-rel"/>
</dbReference>
<dbReference type="PANTHER" id="PTHR47074:SF49">
    <property type="entry name" value="POLYNUCLEOTIDYL TRANSFERASE, RIBONUCLEASE H-LIKE SUPERFAMILY PROTEIN"/>
    <property type="match status" value="1"/>
</dbReference>
<keyword evidence="1" id="KW-1133">Transmembrane helix</keyword>
<proteinExistence type="predicted"/>
<dbReference type="InterPro" id="IPR002156">
    <property type="entry name" value="RNaseH_domain"/>
</dbReference>
<dbReference type="GO" id="GO:0003676">
    <property type="term" value="F:nucleic acid binding"/>
    <property type="evidence" value="ECO:0007669"/>
    <property type="project" value="InterPro"/>
</dbReference>
<dbReference type="Gene3D" id="3.30.420.10">
    <property type="entry name" value="Ribonuclease H-like superfamily/Ribonuclease H"/>
    <property type="match status" value="1"/>
</dbReference>
<evidence type="ECO:0000313" key="4">
    <source>
        <dbReference type="RefSeq" id="XP_018476663.2"/>
    </source>
</evidence>
<protein>
    <submittedName>
        <fullName evidence="4">Uncharacterized protein LOC108847814</fullName>
    </submittedName>
</protein>
<dbReference type="InterPro" id="IPR012337">
    <property type="entry name" value="RNaseH-like_sf"/>
</dbReference>
<feature type="domain" description="RNase H type-1" evidence="2">
    <location>
        <begin position="90"/>
        <end position="210"/>
    </location>
</feature>
<dbReference type="Pfam" id="PF13456">
    <property type="entry name" value="RVT_3"/>
    <property type="match status" value="1"/>
</dbReference>
<dbReference type="GeneID" id="108847814"/>
<dbReference type="OrthoDB" id="1113780at2759"/>
<reference evidence="4" key="2">
    <citation type="submission" date="2025-08" db="UniProtKB">
        <authorList>
            <consortium name="RefSeq"/>
        </authorList>
    </citation>
    <scope>IDENTIFICATION</scope>
    <source>
        <tissue evidence="4">Leaf</tissue>
    </source>
</reference>
<dbReference type="InterPro" id="IPR044730">
    <property type="entry name" value="RNase_H-like_dom_plant"/>
</dbReference>
<dbReference type="RefSeq" id="XP_018476663.2">
    <property type="nucleotide sequence ID" value="XM_018621161.2"/>
</dbReference>
<sequence length="219" mass="24050">MEASTPWIWLPPTGATGDVFFSIIWSLWIARNKRIFESRHSSPQEVITRALTSSKEWTLAQIDSKPPSPQTTITTLHPRPSLPPNTILCNTDAAWEASTKASGLGWIFTIPGARSQQGFQSNLHVRSALQAEALAIREALKHAIHLGYTKIWLRSDSKGLIEAIVSITKPKEVYGILADIETLSSTFLFCSFSFVSRSLNGPADAIAKSALCNLNSSWA</sequence>
<dbReference type="CDD" id="cd06222">
    <property type="entry name" value="RNase_H_like"/>
    <property type="match status" value="1"/>
</dbReference>
<gene>
    <name evidence="4" type="primary">LOC108847814</name>
</gene>
<evidence type="ECO:0000259" key="2">
    <source>
        <dbReference type="Pfam" id="PF13456"/>
    </source>
</evidence>
<dbReference type="KEGG" id="rsz:108847814"/>
<dbReference type="PANTHER" id="PTHR47074">
    <property type="entry name" value="BNAC02G40300D PROTEIN"/>
    <property type="match status" value="1"/>
</dbReference>
<evidence type="ECO:0000256" key="1">
    <source>
        <dbReference type="SAM" id="Phobius"/>
    </source>
</evidence>
<dbReference type="SUPFAM" id="SSF53098">
    <property type="entry name" value="Ribonuclease H-like"/>
    <property type="match status" value="1"/>
</dbReference>
<reference evidence="3" key="1">
    <citation type="journal article" date="2019" name="Database">
        <title>The radish genome database (RadishGD): an integrated information resource for radish genomics.</title>
        <authorList>
            <person name="Yu H.J."/>
            <person name="Baek S."/>
            <person name="Lee Y.J."/>
            <person name="Cho A."/>
            <person name="Mun J.H."/>
        </authorList>
    </citation>
    <scope>NUCLEOTIDE SEQUENCE [LARGE SCALE GENOMIC DNA]</scope>
    <source>
        <strain evidence="3">cv. WK10039</strain>
    </source>
</reference>
<dbReference type="Proteomes" id="UP000504610">
    <property type="component" value="Chromosome 1"/>
</dbReference>
<dbReference type="InterPro" id="IPR036397">
    <property type="entry name" value="RNaseH_sf"/>
</dbReference>
<keyword evidence="3" id="KW-1185">Reference proteome</keyword>
<evidence type="ECO:0000313" key="3">
    <source>
        <dbReference type="Proteomes" id="UP000504610"/>
    </source>
</evidence>
<keyword evidence="1" id="KW-0472">Membrane</keyword>
<dbReference type="AlphaFoldDB" id="A0A6J0MXX4"/>